<dbReference type="PANTHER" id="PTHR12534:SF0">
    <property type="entry name" value="SMALL RIBOSOMAL SUBUNIT PROTEIN US2M"/>
    <property type="match status" value="1"/>
</dbReference>
<keyword evidence="2 5" id="KW-0689">Ribosomal protein</keyword>
<organism evidence="6 7">
    <name type="scientific">Scheffersomyces stipitis (strain ATCC 58785 / CBS 6054 / NBRC 10063 / NRRL Y-11545)</name>
    <name type="common">Yeast</name>
    <name type="synonym">Pichia stipitis</name>
    <dbReference type="NCBI Taxonomy" id="322104"/>
    <lineage>
        <taxon>Eukaryota</taxon>
        <taxon>Fungi</taxon>
        <taxon>Dikarya</taxon>
        <taxon>Ascomycota</taxon>
        <taxon>Saccharomycotina</taxon>
        <taxon>Pichiomycetes</taxon>
        <taxon>Debaryomycetaceae</taxon>
        <taxon>Scheffersomyces</taxon>
    </lineage>
</organism>
<dbReference type="Proteomes" id="UP000002258">
    <property type="component" value="Chromosome 6"/>
</dbReference>
<dbReference type="AlphaFoldDB" id="A3LXQ6"/>
<dbReference type="InterPro" id="IPR005706">
    <property type="entry name" value="Ribosomal_uS2_bac/mit/plastid"/>
</dbReference>
<dbReference type="EMBL" id="CP000500">
    <property type="protein sequence ID" value="ABN67507.2"/>
    <property type="molecule type" value="Genomic_DNA"/>
</dbReference>
<evidence type="ECO:0000256" key="1">
    <source>
        <dbReference type="ARBA" id="ARBA00006242"/>
    </source>
</evidence>
<dbReference type="FunFam" id="3.40.50.10490:FF:000055">
    <property type="entry name" value="Mitochondrial ribosomal protein"/>
    <property type="match status" value="1"/>
</dbReference>
<dbReference type="GeneID" id="4840069"/>
<evidence type="ECO:0000313" key="6">
    <source>
        <dbReference type="EMBL" id="ABN67507.2"/>
    </source>
</evidence>
<dbReference type="GO" id="GO:0006412">
    <property type="term" value="P:translation"/>
    <property type="evidence" value="ECO:0007669"/>
    <property type="project" value="InterPro"/>
</dbReference>
<dbReference type="SUPFAM" id="SSF52313">
    <property type="entry name" value="Ribosomal protein S2"/>
    <property type="match status" value="1"/>
</dbReference>
<dbReference type="eggNOG" id="KOG0832">
    <property type="taxonomic scope" value="Eukaryota"/>
</dbReference>
<dbReference type="RefSeq" id="XP_001385536.2">
    <property type="nucleotide sequence ID" value="XM_001385499.1"/>
</dbReference>
<evidence type="ECO:0000256" key="3">
    <source>
        <dbReference type="ARBA" id="ARBA00022990"/>
    </source>
</evidence>
<evidence type="ECO:0000313" key="7">
    <source>
        <dbReference type="Proteomes" id="UP000002258"/>
    </source>
</evidence>
<dbReference type="PRINTS" id="PR00395">
    <property type="entry name" value="RIBOSOMALS2"/>
</dbReference>
<keyword evidence="4 5" id="KW-0687">Ribonucleoprotein</keyword>
<gene>
    <name evidence="6" type="ORF">PICST_32903</name>
</gene>
<dbReference type="FunCoup" id="A3LXQ6">
    <property type="interactions" value="789"/>
</dbReference>
<evidence type="ECO:0000256" key="4">
    <source>
        <dbReference type="ARBA" id="ARBA00023274"/>
    </source>
</evidence>
<reference evidence="6 7" key="1">
    <citation type="journal article" date="2007" name="Nat. Biotechnol.">
        <title>Genome sequence of the lignocellulose-bioconverting and xylose-fermenting yeast Pichia stipitis.</title>
        <authorList>
            <person name="Jeffries T.W."/>
            <person name="Grigoriev I.V."/>
            <person name="Grimwood J."/>
            <person name="Laplaza J.M."/>
            <person name="Aerts A."/>
            <person name="Salamov A."/>
            <person name="Schmutz J."/>
            <person name="Lindquist E."/>
            <person name="Dehal P."/>
            <person name="Shapiro H."/>
            <person name="Jin Y.S."/>
            <person name="Passoth V."/>
            <person name="Richardson P.M."/>
        </authorList>
    </citation>
    <scope>NUCLEOTIDE SEQUENCE [LARGE SCALE GENOMIC DNA]</scope>
    <source>
        <strain evidence="7">ATCC 58785 / CBS 6054 / NBRC 10063 / NRRL Y-11545</strain>
    </source>
</reference>
<comment type="similarity">
    <text evidence="1 5">Belongs to the universal ribosomal protein uS2 family.</text>
</comment>
<dbReference type="HOGENOM" id="CLU_040318_4_3_1"/>
<name>A3LXQ6_PICST</name>
<dbReference type="STRING" id="322104.A3LXQ6"/>
<evidence type="ECO:0000256" key="2">
    <source>
        <dbReference type="ARBA" id="ARBA00022980"/>
    </source>
</evidence>
<dbReference type="PROSITE" id="PS00963">
    <property type="entry name" value="RIBOSOMAL_S2_2"/>
    <property type="match status" value="1"/>
</dbReference>
<dbReference type="OMA" id="RNCINEC"/>
<proteinExistence type="inferred from homology"/>
<dbReference type="CDD" id="cd01425">
    <property type="entry name" value="RPS2"/>
    <property type="match status" value="1"/>
</dbReference>
<dbReference type="HAMAP" id="MF_00291_B">
    <property type="entry name" value="Ribosomal_uS2_B"/>
    <property type="match status" value="1"/>
</dbReference>
<accession>A3LXQ6</accession>
<evidence type="ECO:0000256" key="5">
    <source>
        <dbReference type="RuleBase" id="RU003631"/>
    </source>
</evidence>
<dbReference type="InterPro" id="IPR001865">
    <property type="entry name" value="Ribosomal_uS2"/>
</dbReference>
<dbReference type="KEGG" id="pic:PICST_32903"/>
<keyword evidence="3" id="KW-0007">Acetylation</keyword>
<dbReference type="InterPro" id="IPR018130">
    <property type="entry name" value="Ribosomal_uS2_CS"/>
</dbReference>
<dbReference type="InterPro" id="IPR023591">
    <property type="entry name" value="Ribosomal_uS2_flav_dom_sf"/>
</dbReference>
<dbReference type="InParanoid" id="A3LXQ6"/>
<sequence length="421" mass="47550">MSQKELREKAIADALAREEEEYAKIKAMRELNNQTSELITSLNKIPSNLINSRLQKLQQDLQNLPEYKVKELDEELEEFMFSHMKLPYGEVYNRPWSGISNEESSSISSNKDEVIQQRLVSTTSSSYSTQFPNLKPTPDYRGYSEQELFLRQLAHSRHSGSLGSKLSNVYRPQDDIKNPTKLKDVSIATLMAAGCHLGHSKSNWRPTTQPFIYGEYDGIHLIDLNETAAALKRASNVIKGVSKKGGIILYVGTSKNVFQNRALEEAAIRSNGYYVTKRWIPGTITNYTEVTKQIQGTQKIEVDMENKPTGRNLGVEQGQLVKPDLVVILNPVENRNCINECILSRVPTIGLCDTDMEPSLLTYPIPCNDDSVRSVTFMTGILSKSAEEGLLERLEEVNKYNQSKVKGSIQKRELKHSRRSS</sequence>
<protein>
    <submittedName>
        <fullName evidence="6">Uncharacterized protein</fullName>
    </submittedName>
</protein>
<keyword evidence="7" id="KW-1185">Reference proteome</keyword>
<dbReference type="OrthoDB" id="2320368at2759"/>
<dbReference type="GO" id="GO:0005763">
    <property type="term" value="C:mitochondrial small ribosomal subunit"/>
    <property type="evidence" value="ECO:0007669"/>
    <property type="project" value="EnsemblFungi"/>
</dbReference>
<dbReference type="Gene3D" id="3.40.50.10490">
    <property type="entry name" value="Glucose-6-phosphate isomerase like protein, domain 1"/>
    <property type="match status" value="1"/>
</dbReference>
<dbReference type="NCBIfam" id="TIGR01011">
    <property type="entry name" value="rpsB_bact"/>
    <property type="match status" value="1"/>
</dbReference>
<dbReference type="Pfam" id="PF00318">
    <property type="entry name" value="Ribosomal_S2"/>
    <property type="match status" value="1"/>
</dbReference>
<dbReference type="GO" id="GO:0003735">
    <property type="term" value="F:structural constituent of ribosome"/>
    <property type="evidence" value="ECO:0007669"/>
    <property type="project" value="EnsemblFungi"/>
</dbReference>
<dbReference type="PANTHER" id="PTHR12534">
    <property type="entry name" value="30S RIBOSOMAL PROTEIN S2 PROKARYOTIC AND ORGANELLAR"/>
    <property type="match status" value="1"/>
</dbReference>